<dbReference type="PROSITE" id="PS51296">
    <property type="entry name" value="RIESKE"/>
    <property type="match status" value="1"/>
</dbReference>
<feature type="region of interest" description="Disordered" evidence="7">
    <location>
        <begin position="1"/>
        <end position="27"/>
    </location>
</feature>
<dbReference type="SUPFAM" id="SSF55961">
    <property type="entry name" value="Bet v1-like"/>
    <property type="match status" value="1"/>
</dbReference>
<evidence type="ECO:0000313" key="10">
    <source>
        <dbReference type="Proteomes" id="UP000004699"/>
    </source>
</evidence>
<dbReference type="AlphaFoldDB" id="B8KXP4"/>
<keyword evidence="10" id="KW-1185">Reference proteome</keyword>
<name>B8KXP4_9GAMM</name>
<keyword evidence="2" id="KW-0001">2Fe-2S</keyword>
<dbReference type="eggNOG" id="COG4638">
    <property type="taxonomic scope" value="Bacteria"/>
</dbReference>
<dbReference type="EMBL" id="DS999411">
    <property type="protein sequence ID" value="EED36540.1"/>
    <property type="molecule type" value="Genomic_DNA"/>
</dbReference>
<evidence type="ECO:0000256" key="7">
    <source>
        <dbReference type="SAM" id="MobiDB-lite"/>
    </source>
</evidence>
<dbReference type="SUPFAM" id="SSF50022">
    <property type="entry name" value="ISP domain"/>
    <property type="match status" value="1"/>
</dbReference>
<dbReference type="PANTHER" id="PTHR43756:SF5">
    <property type="entry name" value="CHOLINE MONOOXYGENASE, CHLOROPLASTIC"/>
    <property type="match status" value="1"/>
</dbReference>
<dbReference type="HOGENOM" id="CLU_026244_3_1_6"/>
<gene>
    <name evidence="9" type="ORF">NOR51B_2492</name>
</gene>
<evidence type="ECO:0000313" key="9">
    <source>
        <dbReference type="EMBL" id="EED36540.1"/>
    </source>
</evidence>
<protein>
    <submittedName>
        <fullName evidence="9">Rieske (2Fe-2S) domain protein</fullName>
    </submittedName>
</protein>
<dbReference type="PANTHER" id="PTHR43756">
    <property type="entry name" value="CHOLINE MONOOXYGENASE, CHLOROPLASTIC"/>
    <property type="match status" value="1"/>
</dbReference>
<reference evidence="10" key="1">
    <citation type="journal article" date="2013" name="BMC Microbiol.">
        <title>Taxonomy and evolution of bacteriochlorophyll a-containing members of the OM60/NOR5 clade of marine gammaproteobacteria: description of Luminiphilus syltensis gen. nov., sp. nov., reclassification of Haliea rubra as Pseudohaliea rubra gen. nov., comb. nov., and emendation of Chromatocurvus halotolerans.</title>
        <authorList>
            <person name="Spring S."/>
            <person name="Riedel T."/>
            <person name="Sproer C."/>
            <person name="Yan S."/>
            <person name="Harder J."/>
            <person name="Fuchs B.M."/>
        </authorList>
    </citation>
    <scope>NUCLEOTIDE SEQUENCE [LARGE SCALE GENOMIC DNA]</scope>
    <source>
        <strain evidence="10">NOR51-B</strain>
    </source>
</reference>
<dbReference type="PRINTS" id="PR00090">
    <property type="entry name" value="RNGDIOXGNASE"/>
</dbReference>
<keyword evidence="3" id="KW-0479">Metal-binding</keyword>
<dbReference type="GO" id="GO:0016491">
    <property type="term" value="F:oxidoreductase activity"/>
    <property type="evidence" value="ECO:0007669"/>
    <property type="project" value="UniProtKB-KW"/>
</dbReference>
<dbReference type="InterPro" id="IPR036922">
    <property type="entry name" value="Rieske_2Fe-2S_sf"/>
</dbReference>
<keyword evidence="5" id="KW-0408">Iron</keyword>
<sequence length="454" mass="52365">MDISGGFMSSQSTHPQTMDGRDPSHLRGDAITGDRYYSKEFAEKEWEHLWTRIWHIAGRLADIPEPGDYVVHNFLKESVIAVRQDDGSVRAFYNSCRHRGMRLVHDDSSTEEFVCPYHGWRYAKDGLLVHAQDSDVDFPQGDPCGKLRLNELRCDTWGGFVWYTMDDNAPTLADYLDPMPEVAKNYPMDTAVRVAWYRVKINANWKFVTDNFSESYHTRTAHPQVPPWIDQDVDSARHEMWPKGHGRTVQPMHPSISDRPADGRNVMFEAVLRQWDIDPDSYDSYEEFAFQGWKDLKAAKQKLWREKGYVHYEHMNDEEITDSPHTVIFPNVTISFLPDNLVFFRSEPCPDDPEKCYFDLWCMAFPVEGQTEVESIMAGPKPLEEVAVCEHRDFDGGQGIPELAGQIVYQDMSLAEAMQAGMHSKGYTDAVLSGQETRVRFFHEVLNDYLEGRR</sequence>
<dbReference type="STRING" id="565045.NOR51B_2492"/>
<evidence type="ECO:0000256" key="2">
    <source>
        <dbReference type="ARBA" id="ARBA00022714"/>
    </source>
</evidence>
<feature type="domain" description="Rieske" evidence="8">
    <location>
        <begin position="54"/>
        <end position="163"/>
    </location>
</feature>
<accession>B8KXP4</accession>
<comment type="cofactor">
    <cofactor evidence="1">
        <name>Fe cation</name>
        <dbReference type="ChEBI" id="CHEBI:24875"/>
    </cofactor>
</comment>
<dbReference type="Proteomes" id="UP000004699">
    <property type="component" value="Unassembled WGS sequence"/>
</dbReference>
<feature type="compositionally biased region" description="Polar residues" evidence="7">
    <location>
        <begin position="7"/>
        <end position="16"/>
    </location>
</feature>
<dbReference type="Pfam" id="PF00848">
    <property type="entry name" value="Ring_hydroxyl_A"/>
    <property type="match status" value="1"/>
</dbReference>
<dbReference type="CDD" id="cd03469">
    <property type="entry name" value="Rieske_RO_Alpha_N"/>
    <property type="match status" value="1"/>
</dbReference>
<dbReference type="GO" id="GO:0005506">
    <property type="term" value="F:iron ion binding"/>
    <property type="evidence" value="ECO:0007669"/>
    <property type="project" value="InterPro"/>
</dbReference>
<evidence type="ECO:0000256" key="4">
    <source>
        <dbReference type="ARBA" id="ARBA00023002"/>
    </source>
</evidence>
<organism evidence="9 10">
    <name type="scientific">Luminiphilus syltensis NOR5-1B</name>
    <dbReference type="NCBI Taxonomy" id="565045"/>
    <lineage>
        <taxon>Bacteria</taxon>
        <taxon>Pseudomonadati</taxon>
        <taxon>Pseudomonadota</taxon>
        <taxon>Gammaproteobacteria</taxon>
        <taxon>Cellvibrionales</taxon>
        <taxon>Halieaceae</taxon>
        <taxon>Luminiphilus</taxon>
    </lineage>
</organism>
<evidence type="ECO:0000256" key="5">
    <source>
        <dbReference type="ARBA" id="ARBA00023004"/>
    </source>
</evidence>
<dbReference type="InterPro" id="IPR015879">
    <property type="entry name" value="Ring_hydroxy_dOase_asu_C_dom"/>
</dbReference>
<keyword evidence="4" id="KW-0560">Oxidoreductase</keyword>
<proteinExistence type="predicted"/>
<dbReference type="CDD" id="cd08882">
    <property type="entry name" value="RHO_alpha_C_MupW-like"/>
    <property type="match status" value="1"/>
</dbReference>
<dbReference type="Gene3D" id="3.90.380.10">
    <property type="entry name" value="Naphthalene 1,2-dioxygenase Alpha Subunit, Chain A, domain 1"/>
    <property type="match status" value="1"/>
</dbReference>
<dbReference type="InterPro" id="IPR017941">
    <property type="entry name" value="Rieske_2Fe-2S"/>
</dbReference>
<evidence type="ECO:0000256" key="6">
    <source>
        <dbReference type="ARBA" id="ARBA00023014"/>
    </source>
</evidence>
<dbReference type="GO" id="GO:0051537">
    <property type="term" value="F:2 iron, 2 sulfur cluster binding"/>
    <property type="evidence" value="ECO:0007669"/>
    <property type="project" value="UniProtKB-KW"/>
</dbReference>
<keyword evidence="6" id="KW-0411">Iron-sulfur</keyword>
<evidence type="ECO:0000259" key="8">
    <source>
        <dbReference type="PROSITE" id="PS51296"/>
    </source>
</evidence>
<dbReference type="Pfam" id="PF00355">
    <property type="entry name" value="Rieske"/>
    <property type="match status" value="1"/>
</dbReference>
<dbReference type="Gene3D" id="2.102.10.10">
    <property type="entry name" value="Rieske [2Fe-2S] iron-sulphur domain"/>
    <property type="match status" value="1"/>
</dbReference>
<evidence type="ECO:0000256" key="1">
    <source>
        <dbReference type="ARBA" id="ARBA00001962"/>
    </source>
</evidence>
<evidence type="ECO:0000256" key="3">
    <source>
        <dbReference type="ARBA" id="ARBA00022723"/>
    </source>
</evidence>
<dbReference type="InterPro" id="IPR001663">
    <property type="entry name" value="Rng_hydr_dOase-A"/>
</dbReference>